<evidence type="ECO:0008006" key="3">
    <source>
        <dbReference type="Google" id="ProtNLM"/>
    </source>
</evidence>
<keyword evidence="2" id="KW-1185">Reference proteome</keyword>
<reference evidence="1 2" key="1">
    <citation type="submission" date="2020-08" db="EMBL/GenBank/DDBJ databases">
        <title>Exploring microbial biodiversity for novel pathways involved in the catabolism of aromatic compounds derived from lignin.</title>
        <authorList>
            <person name="Elkins J."/>
        </authorList>
    </citation>
    <scope>NUCLEOTIDE SEQUENCE [LARGE SCALE GENOMIC DNA]</scope>
    <source>
        <strain evidence="1 2">B1D3A</strain>
    </source>
</reference>
<gene>
    <name evidence="1" type="ORF">HNP60_000461</name>
</gene>
<dbReference type="Proteomes" id="UP001138540">
    <property type="component" value="Unassembled WGS sequence"/>
</dbReference>
<evidence type="ECO:0000313" key="1">
    <source>
        <dbReference type="EMBL" id="MBB5984487.1"/>
    </source>
</evidence>
<comment type="caution">
    <text evidence="1">The sequence shown here is derived from an EMBL/GenBank/DDBJ whole genome shotgun (WGS) entry which is preliminary data.</text>
</comment>
<sequence length="187" mass="20115">MRLAPIVTALILPLAACDSGPSVTATNATQAEVQEKLAASGAGDTIMVQPGRWEGAMTIHEIDVPNMPPEAKEQMRAQLSRTNNFVSCVTEEDVKQQKAFFTGDMDDKSCKYDKFSLSGGKIDASMTCDRGAEGKMAMTMKGDYSADTYRMDMSSRAEGNSPMGAMSMKMSVNAKRVGVCRGTEDES</sequence>
<dbReference type="InterPro" id="IPR022061">
    <property type="entry name" value="DUF3617"/>
</dbReference>
<name>A0ABR6NCT9_9SPHN</name>
<dbReference type="Pfam" id="PF12276">
    <property type="entry name" value="DUF3617"/>
    <property type="match status" value="1"/>
</dbReference>
<evidence type="ECO:0000313" key="2">
    <source>
        <dbReference type="Proteomes" id="UP001138540"/>
    </source>
</evidence>
<accession>A0ABR6NCT9</accession>
<dbReference type="EMBL" id="JACHKA010000001">
    <property type="protein sequence ID" value="MBB5984487.1"/>
    <property type="molecule type" value="Genomic_DNA"/>
</dbReference>
<dbReference type="RefSeq" id="WP_184149695.1">
    <property type="nucleotide sequence ID" value="NZ_JACHKA010000001.1"/>
</dbReference>
<proteinExistence type="predicted"/>
<protein>
    <recommendedName>
        <fullName evidence="3">DUF3617 domain-containing protein</fullName>
    </recommendedName>
</protein>
<organism evidence="1 2">
    <name type="scientific">Sphingobium lignivorans</name>
    <dbReference type="NCBI Taxonomy" id="2735886"/>
    <lineage>
        <taxon>Bacteria</taxon>
        <taxon>Pseudomonadati</taxon>
        <taxon>Pseudomonadota</taxon>
        <taxon>Alphaproteobacteria</taxon>
        <taxon>Sphingomonadales</taxon>
        <taxon>Sphingomonadaceae</taxon>
        <taxon>Sphingobium</taxon>
    </lineage>
</organism>